<keyword evidence="3" id="KW-1185">Reference proteome</keyword>
<evidence type="ECO:0000256" key="1">
    <source>
        <dbReference type="SAM" id="MobiDB-lite"/>
    </source>
</evidence>
<proteinExistence type="predicted"/>
<gene>
    <name evidence="2" type="ORF">ACFSNC_24855</name>
</gene>
<dbReference type="EMBL" id="JBHUHD010000004">
    <property type="protein sequence ID" value="MFD2143625.1"/>
    <property type="molecule type" value="Genomic_DNA"/>
</dbReference>
<dbReference type="RefSeq" id="WP_213351103.1">
    <property type="nucleotide sequence ID" value="NZ_JAHBGB010000003.1"/>
</dbReference>
<organism evidence="2 3">
    <name type="scientific">Ancylobacter oerskovii</name>
    <dbReference type="NCBI Taxonomy" id="459519"/>
    <lineage>
        <taxon>Bacteria</taxon>
        <taxon>Pseudomonadati</taxon>
        <taxon>Pseudomonadota</taxon>
        <taxon>Alphaproteobacteria</taxon>
        <taxon>Hyphomicrobiales</taxon>
        <taxon>Xanthobacteraceae</taxon>
        <taxon>Ancylobacter</taxon>
    </lineage>
</organism>
<sequence length="46" mass="5221">MAPDIAHRRPRRALRRLGDECETIAKPSQGAYLDRPARPEDGSAYR</sequence>
<evidence type="ECO:0000313" key="3">
    <source>
        <dbReference type="Proteomes" id="UP001597299"/>
    </source>
</evidence>
<comment type="caution">
    <text evidence="2">The sequence shown here is derived from an EMBL/GenBank/DDBJ whole genome shotgun (WGS) entry which is preliminary data.</text>
</comment>
<evidence type="ECO:0000313" key="2">
    <source>
        <dbReference type="EMBL" id="MFD2143625.1"/>
    </source>
</evidence>
<reference evidence="3" key="1">
    <citation type="journal article" date="2019" name="Int. J. Syst. Evol. Microbiol.">
        <title>The Global Catalogue of Microorganisms (GCM) 10K type strain sequencing project: providing services to taxonomists for standard genome sequencing and annotation.</title>
        <authorList>
            <consortium name="The Broad Institute Genomics Platform"/>
            <consortium name="The Broad Institute Genome Sequencing Center for Infectious Disease"/>
            <person name="Wu L."/>
            <person name="Ma J."/>
        </authorList>
    </citation>
    <scope>NUCLEOTIDE SEQUENCE [LARGE SCALE GENOMIC DNA]</scope>
    <source>
        <strain evidence="3">CCM 7435</strain>
    </source>
</reference>
<accession>A0ABW4Z4W7</accession>
<dbReference type="Proteomes" id="UP001597299">
    <property type="component" value="Unassembled WGS sequence"/>
</dbReference>
<feature type="region of interest" description="Disordered" evidence="1">
    <location>
        <begin position="1"/>
        <end position="46"/>
    </location>
</feature>
<name>A0ABW4Z4W7_9HYPH</name>
<feature type="compositionally biased region" description="Basic and acidic residues" evidence="1">
    <location>
        <begin position="35"/>
        <end position="46"/>
    </location>
</feature>
<protein>
    <submittedName>
        <fullName evidence="2">Uncharacterized protein</fullName>
    </submittedName>
</protein>